<evidence type="ECO:0000313" key="2">
    <source>
        <dbReference type="EMBL" id="SDK30524.1"/>
    </source>
</evidence>
<dbReference type="EMBL" id="FNDJ01000015">
    <property type="protein sequence ID" value="SDK30524.1"/>
    <property type="molecule type" value="Genomic_DNA"/>
</dbReference>
<feature type="signal peptide" evidence="1">
    <location>
        <begin position="1"/>
        <end position="28"/>
    </location>
</feature>
<reference evidence="2 3" key="1">
    <citation type="submission" date="2016-10" db="EMBL/GenBank/DDBJ databases">
        <authorList>
            <person name="de Groot N.N."/>
        </authorList>
    </citation>
    <scope>NUCLEOTIDE SEQUENCE [LARGE SCALE GENOMIC DNA]</scope>
    <source>
        <strain evidence="2 3">CGMCC 4.6533</strain>
    </source>
</reference>
<name>A0A1G9AUE3_9ACTN</name>
<organism evidence="2 3">
    <name type="scientific">Nonomuraea jiangxiensis</name>
    <dbReference type="NCBI Taxonomy" id="633440"/>
    <lineage>
        <taxon>Bacteria</taxon>
        <taxon>Bacillati</taxon>
        <taxon>Actinomycetota</taxon>
        <taxon>Actinomycetes</taxon>
        <taxon>Streptosporangiales</taxon>
        <taxon>Streptosporangiaceae</taxon>
        <taxon>Nonomuraea</taxon>
    </lineage>
</organism>
<evidence type="ECO:0000256" key="1">
    <source>
        <dbReference type="SAM" id="SignalP"/>
    </source>
</evidence>
<protein>
    <recommendedName>
        <fullName evidence="4">Secreted protein</fullName>
    </recommendedName>
</protein>
<dbReference type="RefSeq" id="WP_143043923.1">
    <property type="nucleotide sequence ID" value="NZ_FNDJ01000015.1"/>
</dbReference>
<evidence type="ECO:0008006" key="4">
    <source>
        <dbReference type="Google" id="ProtNLM"/>
    </source>
</evidence>
<evidence type="ECO:0000313" key="3">
    <source>
        <dbReference type="Proteomes" id="UP000199202"/>
    </source>
</evidence>
<feature type="chain" id="PRO_5011684177" description="Secreted protein" evidence="1">
    <location>
        <begin position="29"/>
        <end position="125"/>
    </location>
</feature>
<sequence length="125" mass="13562">MKRIGLMMGSILAATVATALINPPAAYAHDRYEVLWTNSNTIIRAKGNVTTNHTKITVCDMNDDGLGVRIHYWTDANGYDIVGDANGYPEPCGSEFAYDRGHVTSWKICAGKNGADTYCTPVYAA</sequence>
<dbReference type="AlphaFoldDB" id="A0A1G9AUE3"/>
<accession>A0A1G9AUE3</accession>
<keyword evidence="3" id="KW-1185">Reference proteome</keyword>
<dbReference type="OrthoDB" id="3538007at2"/>
<dbReference type="Proteomes" id="UP000199202">
    <property type="component" value="Unassembled WGS sequence"/>
</dbReference>
<proteinExistence type="predicted"/>
<gene>
    <name evidence="2" type="ORF">SAMN05421869_11547</name>
</gene>
<keyword evidence="1" id="KW-0732">Signal</keyword>